<dbReference type="Proteomes" id="UP000248188">
    <property type="component" value="Unassembled WGS sequence"/>
</dbReference>
<feature type="compositionally biased region" description="Low complexity" evidence="1">
    <location>
        <begin position="47"/>
        <end position="60"/>
    </location>
</feature>
<comment type="caution">
    <text evidence="2">The sequence shown here is derived from an EMBL/GenBank/DDBJ whole genome shotgun (WGS) entry which is preliminary data.</text>
</comment>
<proteinExistence type="predicted"/>
<dbReference type="EMBL" id="QJRN01000027">
    <property type="protein sequence ID" value="PYC29715.1"/>
    <property type="molecule type" value="Genomic_DNA"/>
</dbReference>
<evidence type="ECO:0000313" key="2">
    <source>
        <dbReference type="EMBL" id="PYC29715.1"/>
    </source>
</evidence>
<organism evidence="2 3">
    <name type="scientific">Pseudomonas protegens</name>
    <dbReference type="NCBI Taxonomy" id="380021"/>
    <lineage>
        <taxon>Bacteria</taxon>
        <taxon>Pseudomonadati</taxon>
        <taxon>Pseudomonadota</taxon>
        <taxon>Gammaproteobacteria</taxon>
        <taxon>Pseudomonadales</taxon>
        <taxon>Pseudomonadaceae</taxon>
        <taxon>Pseudomonas</taxon>
    </lineage>
</organism>
<sequence>MPRNNCSTHTRSLPSPPDCPCCRHWLASEDAPKSSDFFASKPASVTPAAPAGAWQPAKAPDGNALKEL</sequence>
<evidence type="ECO:0000256" key="1">
    <source>
        <dbReference type="SAM" id="MobiDB-lite"/>
    </source>
</evidence>
<gene>
    <name evidence="2" type="ORF">DMX08_29040</name>
</gene>
<accession>A0A9Q6IAK6</accession>
<dbReference type="AlphaFoldDB" id="A0A9Q6IAK6"/>
<name>A0A9Q6IAK6_9PSED</name>
<evidence type="ECO:0000313" key="3">
    <source>
        <dbReference type="Proteomes" id="UP000248188"/>
    </source>
</evidence>
<reference evidence="2 3" key="1">
    <citation type="submission" date="2018-06" db="EMBL/GenBank/DDBJ databases">
        <title>Pseudomonas diversity within urban Lake Michigan freshwaters.</title>
        <authorList>
            <person name="Batrich M."/>
            <person name="Hatzopoulos T."/>
            <person name="Putonti C."/>
        </authorList>
    </citation>
    <scope>NUCLEOTIDE SEQUENCE [LARGE SCALE GENOMIC DNA]</scope>
    <source>
        <strain evidence="2 3">MB-090624</strain>
    </source>
</reference>
<protein>
    <submittedName>
        <fullName evidence="2">Uncharacterized protein</fullName>
    </submittedName>
</protein>
<feature type="region of interest" description="Disordered" evidence="1">
    <location>
        <begin position="33"/>
        <end position="68"/>
    </location>
</feature>